<sequence>MPYSLPRSPSSPIYRGSTLVISLLLLTLMSMLGLGAMQSAQLEEKMASNFRYGVAAFHAAEAGLQQAIENHANNQVVATISGTVGDGEFSASVTESSSIYTVISDGAHSSSGARQQLTMVLSGAVGSNPTVNSWSHDE</sequence>
<dbReference type="Proteomes" id="UP000654401">
    <property type="component" value="Unassembled WGS sequence"/>
</dbReference>
<dbReference type="InterPro" id="IPR025746">
    <property type="entry name" value="PilX_N_dom"/>
</dbReference>
<dbReference type="EMBL" id="JACNFK010000015">
    <property type="protein sequence ID" value="MBC8519069.1"/>
    <property type="molecule type" value="Genomic_DNA"/>
</dbReference>
<keyword evidence="1" id="KW-0472">Membrane</keyword>
<keyword evidence="1" id="KW-1133">Transmembrane helix</keyword>
<feature type="domain" description="Type 4 fimbrial biogenesis protein PilX N-terminal" evidence="2">
    <location>
        <begin position="15"/>
        <end position="64"/>
    </location>
</feature>
<evidence type="ECO:0000259" key="2">
    <source>
        <dbReference type="Pfam" id="PF14341"/>
    </source>
</evidence>
<keyword evidence="1" id="KW-0812">Transmembrane</keyword>
<protein>
    <recommendedName>
        <fullName evidence="2">Type 4 fimbrial biogenesis protein PilX N-terminal domain-containing protein</fullName>
    </recommendedName>
</protein>
<proteinExistence type="predicted"/>
<dbReference type="AlphaFoldDB" id="A0A8J6NWW0"/>
<reference evidence="3 4" key="1">
    <citation type="submission" date="2020-08" db="EMBL/GenBank/DDBJ databases">
        <title>Bridging the membrane lipid divide: bacteria of the FCB group superphylum have the potential to synthesize archaeal ether lipids.</title>
        <authorList>
            <person name="Villanueva L."/>
            <person name="Von Meijenfeldt F.A.B."/>
            <person name="Westbye A.B."/>
            <person name="Yadav S."/>
            <person name="Hopmans E.C."/>
            <person name="Dutilh B.E."/>
            <person name="Sinninghe Damste J.S."/>
        </authorList>
    </citation>
    <scope>NUCLEOTIDE SEQUENCE [LARGE SCALE GENOMIC DNA]</scope>
    <source>
        <strain evidence="3">NIOZ-UU100</strain>
    </source>
</reference>
<evidence type="ECO:0000313" key="3">
    <source>
        <dbReference type="EMBL" id="MBC8519069.1"/>
    </source>
</evidence>
<evidence type="ECO:0000256" key="1">
    <source>
        <dbReference type="SAM" id="Phobius"/>
    </source>
</evidence>
<name>A0A8J6NWW0_9GAMM</name>
<organism evidence="3 4">
    <name type="scientific">Candidatus Thiopontia autotrophica</name>
    <dbReference type="NCBI Taxonomy" id="2841688"/>
    <lineage>
        <taxon>Bacteria</taxon>
        <taxon>Pseudomonadati</taxon>
        <taxon>Pseudomonadota</taxon>
        <taxon>Gammaproteobacteria</taxon>
        <taxon>Candidatus Thiopontia</taxon>
    </lineage>
</organism>
<comment type="caution">
    <text evidence="3">The sequence shown here is derived from an EMBL/GenBank/DDBJ whole genome shotgun (WGS) entry which is preliminary data.</text>
</comment>
<gene>
    <name evidence="3" type="ORF">H8D24_01490</name>
</gene>
<accession>A0A8J6NWW0</accession>
<dbReference type="Pfam" id="PF14341">
    <property type="entry name" value="PilX_N"/>
    <property type="match status" value="1"/>
</dbReference>
<evidence type="ECO:0000313" key="4">
    <source>
        <dbReference type="Proteomes" id="UP000654401"/>
    </source>
</evidence>
<feature type="transmembrane region" description="Helical" evidence="1">
    <location>
        <begin position="12"/>
        <end position="36"/>
    </location>
</feature>